<proteinExistence type="predicted"/>
<comment type="caution">
    <text evidence="1">The sequence shown here is derived from an EMBL/GenBank/DDBJ whole genome shotgun (WGS) entry which is preliminary data.</text>
</comment>
<reference evidence="1 2" key="1">
    <citation type="submission" date="2024-03" db="EMBL/GenBank/DDBJ databases">
        <title>A high-quality draft genome sequence of Diaporthe vaccinii, a causative agent of upright dieback and viscid rot disease in cranberry plants.</title>
        <authorList>
            <person name="Sarrasin M."/>
            <person name="Lang B.F."/>
            <person name="Burger G."/>
        </authorList>
    </citation>
    <scope>NUCLEOTIDE SEQUENCE [LARGE SCALE GENOMIC DNA]</scope>
    <source>
        <strain evidence="1 2">IS7</strain>
    </source>
</reference>
<evidence type="ECO:0000313" key="2">
    <source>
        <dbReference type="Proteomes" id="UP001600888"/>
    </source>
</evidence>
<dbReference type="EMBL" id="JBAWTH010000170">
    <property type="protein sequence ID" value="KAL2273932.1"/>
    <property type="molecule type" value="Genomic_DNA"/>
</dbReference>
<organism evidence="1 2">
    <name type="scientific">Diaporthe vaccinii</name>
    <dbReference type="NCBI Taxonomy" id="105482"/>
    <lineage>
        <taxon>Eukaryota</taxon>
        <taxon>Fungi</taxon>
        <taxon>Dikarya</taxon>
        <taxon>Ascomycota</taxon>
        <taxon>Pezizomycotina</taxon>
        <taxon>Sordariomycetes</taxon>
        <taxon>Sordariomycetidae</taxon>
        <taxon>Diaporthales</taxon>
        <taxon>Diaporthaceae</taxon>
        <taxon>Diaporthe</taxon>
        <taxon>Diaporthe eres species complex</taxon>
    </lineage>
</organism>
<keyword evidence="2" id="KW-1185">Reference proteome</keyword>
<evidence type="ECO:0000313" key="1">
    <source>
        <dbReference type="EMBL" id="KAL2273932.1"/>
    </source>
</evidence>
<gene>
    <name evidence="1" type="ORF">FJTKL_04010</name>
</gene>
<name>A0ABR4DWL6_9PEZI</name>
<dbReference type="Proteomes" id="UP001600888">
    <property type="component" value="Unassembled WGS sequence"/>
</dbReference>
<accession>A0ABR4DWL6</accession>
<sequence length="106" mass="12139">MVCGRSTPVDNYALPFAIAHDIIAAVQALLVFQSEFQVVPAIWWIPRFLRSCFWVIAKVTGKCRARLSWADGSSGLSPRIRPKLERLRFRTLPHLRRTIAPRHDQS</sequence>
<protein>
    <submittedName>
        <fullName evidence="1">Uncharacterized protein</fullName>
    </submittedName>
</protein>